<reference evidence="2" key="1">
    <citation type="submission" date="2023-08" db="EMBL/GenBank/DDBJ databases">
        <authorList>
            <person name="Alioto T."/>
            <person name="Alioto T."/>
            <person name="Gomez Garrido J."/>
        </authorList>
    </citation>
    <scope>NUCLEOTIDE SEQUENCE</scope>
</reference>
<dbReference type="EMBL" id="OY660872">
    <property type="protein sequence ID" value="CAJ1063429.1"/>
    <property type="molecule type" value="Genomic_DNA"/>
</dbReference>
<organism evidence="2 3">
    <name type="scientific">Xyrichtys novacula</name>
    <name type="common">Pearly razorfish</name>
    <name type="synonym">Hemipteronotus novacula</name>
    <dbReference type="NCBI Taxonomy" id="13765"/>
    <lineage>
        <taxon>Eukaryota</taxon>
        <taxon>Metazoa</taxon>
        <taxon>Chordata</taxon>
        <taxon>Craniata</taxon>
        <taxon>Vertebrata</taxon>
        <taxon>Euteleostomi</taxon>
        <taxon>Actinopterygii</taxon>
        <taxon>Neopterygii</taxon>
        <taxon>Teleostei</taxon>
        <taxon>Neoteleostei</taxon>
        <taxon>Acanthomorphata</taxon>
        <taxon>Eupercaria</taxon>
        <taxon>Labriformes</taxon>
        <taxon>Labridae</taxon>
        <taxon>Xyrichtys</taxon>
    </lineage>
</organism>
<keyword evidence="3" id="KW-1185">Reference proteome</keyword>
<evidence type="ECO:0000313" key="3">
    <source>
        <dbReference type="Proteomes" id="UP001178508"/>
    </source>
</evidence>
<accession>A0AAV1FSC2</accession>
<dbReference type="Proteomes" id="UP001178508">
    <property type="component" value="Chromosome 9"/>
</dbReference>
<dbReference type="AlphaFoldDB" id="A0AAV1FSC2"/>
<feature type="compositionally biased region" description="Low complexity" evidence="1">
    <location>
        <begin position="290"/>
        <end position="300"/>
    </location>
</feature>
<protein>
    <submittedName>
        <fullName evidence="2">Uncharacterized protein LOC117813111</fullName>
    </submittedName>
</protein>
<proteinExistence type="predicted"/>
<evidence type="ECO:0000256" key="1">
    <source>
        <dbReference type="SAM" id="MobiDB-lite"/>
    </source>
</evidence>
<feature type="region of interest" description="Disordered" evidence="1">
    <location>
        <begin position="285"/>
        <end position="315"/>
    </location>
</feature>
<gene>
    <name evidence="2" type="ORF">XNOV1_A031131</name>
</gene>
<sequence>MILTGRSLCLPSPVTVQELFFVARDAGIIPDISLDPVLTTFLSLDSSAALQHQYVSLQRSMSSEQQTAFRNSLTEELGGSSRVTNGGVGVVALALSILFDQISQQVRVNGSTEGDLSAHRFQTKRIFGISSSSRIGRIIKSYLHHIPGIANNPEKIAETTELYDNWLKLEIIDHYERMTTKKRMSTLSMQQWLVGAAVHLHIRIHQIRLHSVPSGSAESLRRSYKTGFGQLIQGYTAYLFRNIRETPRPRKPRARTRQNDIFSITNMTCSSDQLFNISLVDPSVSADNETTTTNSTGDTSKSCKRDAPSEDFGPSVIKEGNETIVRVVNKKEVNGSSENSIGEDVSQLGLLVIEPHRNVSHSVQHHPCESPAIQQALVTRIMNALDLVQSKNFFLHSERVLHSLFKQREDFEFTTE</sequence>
<evidence type="ECO:0000313" key="2">
    <source>
        <dbReference type="EMBL" id="CAJ1063429.1"/>
    </source>
</evidence>
<name>A0AAV1FSC2_XYRNO</name>